<dbReference type="STRING" id="1524254.PHACT_12065"/>
<evidence type="ECO:0000259" key="3">
    <source>
        <dbReference type="Pfam" id="PF00884"/>
    </source>
</evidence>
<dbReference type="SUPFAM" id="SSF53649">
    <property type="entry name" value="Alkaline phosphatase-like"/>
    <property type="match status" value="1"/>
</dbReference>
<dbReference type="OrthoDB" id="9803751at2"/>
<dbReference type="AlphaFoldDB" id="A0A1E8CMW2"/>
<dbReference type="PANTHER" id="PTHR42693:SF33">
    <property type="entry name" value="ARYLSULFATASE"/>
    <property type="match status" value="1"/>
</dbReference>
<organism evidence="4 5">
    <name type="scientific">Pseudohongiella acticola</name>
    <dbReference type="NCBI Taxonomy" id="1524254"/>
    <lineage>
        <taxon>Bacteria</taxon>
        <taxon>Pseudomonadati</taxon>
        <taxon>Pseudomonadota</taxon>
        <taxon>Gammaproteobacteria</taxon>
        <taxon>Pseudomonadales</taxon>
        <taxon>Pseudohongiellaceae</taxon>
        <taxon>Pseudohongiella</taxon>
    </lineage>
</organism>
<dbReference type="Pfam" id="PF00884">
    <property type="entry name" value="Sulfatase"/>
    <property type="match status" value="1"/>
</dbReference>
<protein>
    <recommendedName>
        <fullName evidence="3">Sulfatase N-terminal domain-containing protein</fullName>
    </recommendedName>
</protein>
<keyword evidence="5" id="KW-1185">Reference proteome</keyword>
<accession>A0A1E8CMW2</accession>
<feature type="domain" description="Sulfatase N-terminal" evidence="3">
    <location>
        <begin position="1"/>
        <end position="352"/>
    </location>
</feature>
<dbReference type="EMBL" id="MASR01000001">
    <property type="protein sequence ID" value="OFE13778.1"/>
    <property type="molecule type" value="Genomic_DNA"/>
</dbReference>
<gene>
    <name evidence="4" type="ORF">PHACT_12065</name>
</gene>
<evidence type="ECO:0000313" key="4">
    <source>
        <dbReference type="EMBL" id="OFE13778.1"/>
    </source>
</evidence>
<reference evidence="5" key="1">
    <citation type="submission" date="2016-07" db="EMBL/GenBank/DDBJ databases">
        <authorList>
            <person name="Florea S."/>
            <person name="Webb J.S."/>
            <person name="Jaromczyk J."/>
            <person name="Schardl C.L."/>
        </authorList>
    </citation>
    <scope>NUCLEOTIDE SEQUENCE [LARGE SCALE GENOMIC DNA]</scope>
    <source>
        <strain evidence="5">KCTC 42131</strain>
    </source>
</reference>
<evidence type="ECO:0000256" key="1">
    <source>
        <dbReference type="ARBA" id="ARBA00008779"/>
    </source>
</evidence>
<proteinExistence type="inferred from homology"/>
<comment type="similarity">
    <text evidence="1">Belongs to the sulfatase family.</text>
</comment>
<dbReference type="InterPro" id="IPR017850">
    <property type="entry name" value="Alkaline_phosphatase_core_sf"/>
</dbReference>
<feature type="region of interest" description="Disordered" evidence="2">
    <location>
        <begin position="1"/>
        <end position="24"/>
    </location>
</feature>
<evidence type="ECO:0000256" key="2">
    <source>
        <dbReference type="SAM" id="MobiDB-lite"/>
    </source>
</evidence>
<evidence type="ECO:0000313" key="5">
    <source>
        <dbReference type="Proteomes" id="UP000175669"/>
    </source>
</evidence>
<dbReference type="Proteomes" id="UP000175669">
    <property type="component" value="Unassembled WGS sequence"/>
</dbReference>
<dbReference type="Gene3D" id="3.40.720.10">
    <property type="entry name" value="Alkaline Phosphatase, subunit A"/>
    <property type="match status" value="1"/>
</dbReference>
<comment type="caution">
    <text evidence="4">The sequence shown here is derived from an EMBL/GenBank/DDBJ whole genome shotgun (WGS) entry which is preliminary data.</text>
</comment>
<sequence>MTDQQRADSLGYARPGPSDTPNLDRLARQGVIFDAAYSSSPSCVPARSSLMTGILHHRLPLMPPSPHARTPSGLALKAGYWTVARALREHGYDTALFGKMHFQPIKADHGFDTVASCEHLPAGYSKDTTDDYKIWLESQGLTDIRFNSPAKPRLFPYRAEQHPTEWTARHAENFLRSQERTERPWFAVVSYPDPHTPYLPLEKYASQYPPENESLPDEGVNVNDSLTGLLRQSAMQDEPDGFYTPRRVEYFPRQHTQAVLAAIRASIRHIDDTTQRLLDCVNLKDTIVVFVSDHGDYGGHRGFLGKAPWLPFDDLVRVPFFWTGAGIDQGKRYGAPVQSFDLAPTLLDFAGIAPPCDSLDGISLRSALDGGIIDDQRLIVSATTEGWPMLRRGHYKHIWHSGENSSALYNLKSDPGERNNLADDPQFASLISENVAYLRALLEKPTPDIWQIEAPHPDEHSSGKTVLL</sequence>
<dbReference type="PANTHER" id="PTHR42693">
    <property type="entry name" value="ARYLSULFATASE FAMILY MEMBER"/>
    <property type="match status" value="1"/>
</dbReference>
<name>A0A1E8CMW2_9GAMM</name>
<dbReference type="GO" id="GO:0004065">
    <property type="term" value="F:arylsulfatase activity"/>
    <property type="evidence" value="ECO:0007669"/>
    <property type="project" value="TreeGrafter"/>
</dbReference>
<dbReference type="InterPro" id="IPR050738">
    <property type="entry name" value="Sulfatase"/>
</dbReference>
<dbReference type="InterPro" id="IPR000917">
    <property type="entry name" value="Sulfatase_N"/>
</dbReference>